<feature type="compositionally biased region" description="Polar residues" evidence="1">
    <location>
        <begin position="225"/>
        <end position="238"/>
    </location>
</feature>
<evidence type="ECO:0000313" key="3">
    <source>
        <dbReference type="Proteomes" id="UP000799118"/>
    </source>
</evidence>
<gene>
    <name evidence="2" type="ORF">BT96DRAFT_1007617</name>
</gene>
<dbReference type="AlphaFoldDB" id="A0A6A4GHR7"/>
<dbReference type="EMBL" id="ML770065">
    <property type="protein sequence ID" value="KAE9384883.1"/>
    <property type="molecule type" value="Genomic_DNA"/>
</dbReference>
<accession>A0A6A4GHR7</accession>
<feature type="compositionally biased region" description="Low complexity" evidence="1">
    <location>
        <begin position="308"/>
        <end position="321"/>
    </location>
</feature>
<protein>
    <submittedName>
        <fullName evidence="2">Uncharacterized protein</fullName>
    </submittedName>
</protein>
<sequence>MPSIVSGVDKGIEIPGQVEFMNGVASTLGKIVKESSEQELETALKMPRNGINQVILPPFDHTNMSLEDLQHILKTLFQEAWNDSYGPPTVGMPGLPWLAIEQNPEDFYDLHQLCIPLRIPDTMRRDELEKLVDQLSGIPRESEDHFRFFSKEVIERKVRDRQVKEEEASRAGEEIEMDDISEETPVLLDDEGMVSVESSSIRACSPNGTASTGGWGYTDSDESSSMEAWTPKATTSTDGLRDNAIPSTTCLAAASPSSTQHGPFLQSSPASTAQDDCCVHTDSDESSSMKAWAPKVITSADGLRDNATSSTTYLTTTSPSSAQQHPFSQSSLAPTVQGNCHIYPNLNESSSMQDWAQRGTTASENGLGDSATPLTTYLTTTTPSSAQRHYISQSFLAHPVQGDHRIYNNSDKFLSMQAWARRDTTASADEFGDRVTSTTYSMATSPASAQHHDGPIYPNSIQQPLPTTMLRSSPSSLFGAVDPVYTVSENTRVSSPNTTHSIYWVNGGLWDTNLP</sequence>
<feature type="region of interest" description="Disordered" evidence="1">
    <location>
        <begin position="351"/>
        <end position="378"/>
    </location>
</feature>
<feature type="compositionally biased region" description="Polar residues" evidence="1">
    <location>
        <begin position="322"/>
        <end position="333"/>
    </location>
</feature>
<name>A0A6A4GHR7_9AGAR</name>
<feature type="compositionally biased region" description="Polar residues" evidence="1">
    <location>
        <begin position="351"/>
        <end position="364"/>
    </location>
</feature>
<evidence type="ECO:0000256" key="1">
    <source>
        <dbReference type="SAM" id="MobiDB-lite"/>
    </source>
</evidence>
<evidence type="ECO:0000313" key="2">
    <source>
        <dbReference type="EMBL" id="KAE9384883.1"/>
    </source>
</evidence>
<proteinExistence type="predicted"/>
<organism evidence="2 3">
    <name type="scientific">Gymnopus androsaceus JB14</name>
    <dbReference type="NCBI Taxonomy" id="1447944"/>
    <lineage>
        <taxon>Eukaryota</taxon>
        <taxon>Fungi</taxon>
        <taxon>Dikarya</taxon>
        <taxon>Basidiomycota</taxon>
        <taxon>Agaricomycotina</taxon>
        <taxon>Agaricomycetes</taxon>
        <taxon>Agaricomycetidae</taxon>
        <taxon>Agaricales</taxon>
        <taxon>Marasmiineae</taxon>
        <taxon>Omphalotaceae</taxon>
        <taxon>Gymnopus</taxon>
    </lineage>
</organism>
<feature type="region of interest" description="Disordered" evidence="1">
    <location>
        <begin position="199"/>
        <end position="285"/>
    </location>
</feature>
<keyword evidence="3" id="KW-1185">Reference proteome</keyword>
<feature type="compositionally biased region" description="Polar residues" evidence="1">
    <location>
        <begin position="199"/>
        <end position="210"/>
    </location>
</feature>
<feature type="compositionally biased region" description="Polar residues" evidence="1">
    <location>
        <begin position="245"/>
        <end position="274"/>
    </location>
</feature>
<feature type="region of interest" description="Disordered" evidence="1">
    <location>
        <begin position="303"/>
        <end position="333"/>
    </location>
</feature>
<dbReference type="Proteomes" id="UP000799118">
    <property type="component" value="Unassembled WGS sequence"/>
</dbReference>
<reference evidence="2" key="1">
    <citation type="journal article" date="2019" name="Environ. Microbiol.">
        <title>Fungal ecological strategies reflected in gene transcription - a case study of two litter decomposers.</title>
        <authorList>
            <person name="Barbi F."/>
            <person name="Kohler A."/>
            <person name="Barry K."/>
            <person name="Baskaran P."/>
            <person name="Daum C."/>
            <person name="Fauchery L."/>
            <person name="Ihrmark K."/>
            <person name="Kuo A."/>
            <person name="LaButti K."/>
            <person name="Lipzen A."/>
            <person name="Morin E."/>
            <person name="Grigoriev I.V."/>
            <person name="Henrissat B."/>
            <person name="Lindahl B."/>
            <person name="Martin F."/>
        </authorList>
    </citation>
    <scope>NUCLEOTIDE SEQUENCE</scope>
    <source>
        <strain evidence="2">JB14</strain>
    </source>
</reference>